<sequence length="650" mass="73474">MSDKNTYYITTPIYYPSDNLHIGHAYTTVAADCMARFKRMQGMDVFYLTGTDEHGQKIERAARENGKKPIEHVDEIVAGIRKLWDLLLITNDDFIRTTDERHEKLVQKIFNQVYEQGDIFISEYEGWYCSPCETYFTERQLMEGKCPDCGREVELLKEESYFFNMAKYAPRLLKHIEENPEFIQPDSRRNEVVNFIKSGLEDLCVSRTTFSWGIPVPFNKKHVVYVWFDALINYLTGIGYLEDDAKFNKYWPADVHLMAKDIIRFHAIIWPIMLMALDLPLPKKVCAHGWIMLEGGKMSKSKGNVIDPAVLIEKYGVDAVRYYLLKELTFGQDGFYSEEIMVNRINADLANDLGNLISRTVAMIIRYFDGVIPAPGAGAPVDGELQKMARDTFAEATEKLDKLDFSGYLILVSRLISRANKYIDETEPWNLAKDEQQKSRLGTVMYNLTETIRIVLIMTAPAMPTLIERANQQLGIFADVKNIRWEEAGTWGLSPVGAQAKKGPALFPRIDPASLQKDDNTDNAQAPAAVQETSAETAATKSVITIEDFAKMDLRVAEVIACEKMEKADKLLILKLKLGEEERTVVSGIAKHYSPEDLIGKKVILVANLKPTKLRGVLSEGMILAASDAQDSQLEVIMLQSDLPSGSQVR</sequence>
<dbReference type="EC" id="6.1.1.10" evidence="14"/>
<dbReference type="Gene3D" id="2.40.50.140">
    <property type="entry name" value="Nucleic acid-binding proteins"/>
    <property type="match status" value="1"/>
</dbReference>
<dbReference type="Pfam" id="PF09334">
    <property type="entry name" value="tRNA-synt_1g"/>
    <property type="match status" value="1"/>
</dbReference>
<keyword evidence="11 14" id="KW-0648">Protein biosynthesis</keyword>
<evidence type="ECO:0000256" key="8">
    <source>
        <dbReference type="ARBA" id="ARBA00022741"/>
    </source>
</evidence>
<evidence type="ECO:0000256" key="5">
    <source>
        <dbReference type="ARBA" id="ARBA00022490"/>
    </source>
</evidence>
<gene>
    <name evidence="14" type="primary">metG</name>
    <name evidence="16" type="ORF">433</name>
</gene>
<accession>A0A0E4C7R6</accession>
<comment type="subunit">
    <text evidence="4 14">Homodimer.</text>
</comment>
<keyword evidence="14" id="KW-0862">Zinc</keyword>
<evidence type="ECO:0000313" key="16">
    <source>
        <dbReference type="EMBL" id="CFX09426.1"/>
    </source>
</evidence>
<comment type="caution">
    <text evidence="14">Lacks conserved residue(s) required for the propagation of feature annotation.</text>
</comment>
<dbReference type="Proteomes" id="UP000045545">
    <property type="component" value="Unassembled WGS sequence"/>
</dbReference>
<dbReference type="InterPro" id="IPR009080">
    <property type="entry name" value="tRNAsynth_Ia_anticodon-bd"/>
</dbReference>
<evidence type="ECO:0000256" key="14">
    <source>
        <dbReference type="HAMAP-Rule" id="MF_01228"/>
    </source>
</evidence>
<dbReference type="GO" id="GO:0004825">
    <property type="term" value="F:methionine-tRNA ligase activity"/>
    <property type="evidence" value="ECO:0007669"/>
    <property type="project" value="UniProtKB-UniRule"/>
</dbReference>
<dbReference type="PANTHER" id="PTHR43326">
    <property type="entry name" value="METHIONYL-TRNA SYNTHETASE"/>
    <property type="match status" value="1"/>
</dbReference>
<dbReference type="SUPFAM" id="SSF50249">
    <property type="entry name" value="Nucleic acid-binding proteins"/>
    <property type="match status" value="1"/>
</dbReference>
<dbReference type="FunFam" id="1.10.730.10:FF:000026">
    <property type="entry name" value="Methionine--tRNA ligase"/>
    <property type="match status" value="1"/>
</dbReference>
<dbReference type="InterPro" id="IPR002547">
    <property type="entry name" value="tRNA-bd_dom"/>
</dbReference>
<dbReference type="GO" id="GO:0005737">
    <property type="term" value="C:cytoplasm"/>
    <property type="evidence" value="ECO:0007669"/>
    <property type="project" value="UniProtKB-SubCell"/>
</dbReference>
<feature type="short sequence motif" description="'HIGH' region" evidence="14">
    <location>
        <begin position="14"/>
        <end position="24"/>
    </location>
</feature>
<dbReference type="EMBL" id="CGIH01000005">
    <property type="protein sequence ID" value="CFX09426.1"/>
    <property type="molecule type" value="Genomic_DNA"/>
</dbReference>
<dbReference type="CDD" id="cd07957">
    <property type="entry name" value="Anticodon_Ia_Met"/>
    <property type="match status" value="1"/>
</dbReference>
<dbReference type="PANTHER" id="PTHR43326:SF1">
    <property type="entry name" value="METHIONINE--TRNA LIGASE, MITOCHONDRIAL"/>
    <property type="match status" value="1"/>
</dbReference>
<evidence type="ECO:0000259" key="15">
    <source>
        <dbReference type="PROSITE" id="PS50886"/>
    </source>
</evidence>
<dbReference type="FunFam" id="2.40.50.140:FF:000042">
    <property type="entry name" value="Methionine--tRNA ligase"/>
    <property type="match status" value="1"/>
</dbReference>
<dbReference type="GO" id="GO:0046872">
    <property type="term" value="F:metal ion binding"/>
    <property type="evidence" value="ECO:0007669"/>
    <property type="project" value="UniProtKB-KW"/>
</dbReference>
<dbReference type="GO" id="GO:0000049">
    <property type="term" value="F:tRNA binding"/>
    <property type="evidence" value="ECO:0007669"/>
    <property type="project" value="UniProtKB-UniRule"/>
</dbReference>
<evidence type="ECO:0000256" key="13">
    <source>
        <dbReference type="ARBA" id="ARBA00047364"/>
    </source>
</evidence>
<dbReference type="PROSITE" id="PS50886">
    <property type="entry name" value="TRBD"/>
    <property type="match status" value="1"/>
</dbReference>
<evidence type="ECO:0000256" key="7">
    <source>
        <dbReference type="ARBA" id="ARBA00022598"/>
    </source>
</evidence>
<dbReference type="InterPro" id="IPR041872">
    <property type="entry name" value="Anticodon_Met"/>
</dbReference>
<keyword evidence="5 14" id="KW-0963">Cytoplasm</keyword>
<dbReference type="InterPro" id="IPR004495">
    <property type="entry name" value="Met-tRNA-synth_bsu_C"/>
</dbReference>
<reference evidence="16 17" key="1">
    <citation type="submission" date="2015-03" db="EMBL/GenBank/DDBJ databases">
        <authorList>
            <person name="Murphy D."/>
        </authorList>
    </citation>
    <scope>NUCLEOTIDE SEQUENCE [LARGE SCALE GENOMIC DNA]</scope>
    <source>
        <strain evidence="16 17">OL-4</strain>
    </source>
</reference>
<dbReference type="SUPFAM" id="SSF52374">
    <property type="entry name" value="Nucleotidylyl transferase"/>
    <property type="match status" value="1"/>
</dbReference>
<dbReference type="InterPro" id="IPR012340">
    <property type="entry name" value="NA-bd_OB-fold"/>
</dbReference>
<evidence type="ECO:0000256" key="11">
    <source>
        <dbReference type="ARBA" id="ARBA00022917"/>
    </source>
</evidence>
<dbReference type="NCBIfam" id="TIGR00398">
    <property type="entry name" value="metG"/>
    <property type="match status" value="1"/>
</dbReference>
<dbReference type="Gene3D" id="3.40.50.620">
    <property type="entry name" value="HUPs"/>
    <property type="match status" value="1"/>
</dbReference>
<proteinExistence type="inferred from homology"/>
<evidence type="ECO:0000313" key="17">
    <source>
        <dbReference type="Proteomes" id="UP000045545"/>
    </source>
</evidence>
<dbReference type="PROSITE" id="PS00178">
    <property type="entry name" value="AA_TRNA_LIGASE_I"/>
    <property type="match status" value="1"/>
</dbReference>
<organism evidence="16 17">
    <name type="scientific">Syntrophomonas zehnderi OL-4</name>
    <dbReference type="NCBI Taxonomy" id="690567"/>
    <lineage>
        <taxon>Bacteria</taxon>
        <taxon>Bacillati</taxon>
        <taxon>Bacillota</taxon>
        <taxon>Clostridia</taxon>
        <taxon>Eubacteriales</taxon>
        <taxon>Syntrophomonadaceae</taxon>
        <taxon>Syntrophomonas</taxon>
    </lineage>
</organism>
<evidence type="ECO:0000256" key="2">
    <source>
        <dbReference type="ARBA" id="ARBA00004496"/>
    </source>
</evidence>
<keyword evidence="9 14" id="KW-0067">ATP-binding</keyword>
<dbReference type="GO" id="GO:0006431">
    <property type="term" value="P:methionyl-tRNA aminoacylation"/>
    <property type="evidence" value="ECO:0007669"/>
    <property type="project" value="UniProtKB-UniRule"/>
</dbReference>
<evidence type="ECO:0000256" key="4">
    <source>
        <dbReference type="ARBA" id="ARBA00011738"/>
    </source>
</evidence>
<dbReference type="InterPro" id="IPR014729">
    <property type="entry name" value="Rossmann-like_a/b/a_fold"/>
</dbReference>
<dbReference type="Gene3D" id="2.170.220.10">
    <property type="match status" value="1"/>
</dbReference>
<comment type="similarity">
    <text evidence="3 14">Belongs to the class-I aminoacyl-tRNA synthetase family. MetG type 2A subfamily.</text>
</comment>
<dbReference type="STRING" id="690567.433"/>
<dbReference type="PRINTS" id="PR01041">
    <property type="entry name" value="TRNASYNTHMET"/>
</dbReference>
<dbReference type="InterPro" id="IPR033911">
    <property type="entry name" value="MetRS_core"/>
</dbReference>
<dbReference type="NCBIfam" id="TIGR00399">
    <property type="entry name" value="metG_C_term"/>
    <property type="match status" value="1"/>
</dbReference>
<feature type="binding site" evidence="14">
    <location>
        <position position="129"/>
    </location>
    <ligand>
        <name>Zn(2+)</name>
        <dbReference type="ChEBI" id="CHEBI:29105"/>
    </ligand>
</feature>
<comment type="catalytic activity">
    <reaction evidence="13 14">
        <text>tRNA(Met) + L-methionine + ATP = L-methionyl-tRNA(Met) + AMP + diphosphate</text>
        <dbReference type="Rhea" id="RHEA:13481"/>
        <dbReference type="Rhea" id="RHEA-COMP:9667"/>
        <dbReference type="Rhea" id="RHEA-COMP:9698"/>
        <dbReference type="ChEBI" id="CHEBI:30616"/>
        <dbReference type="ChEBI" id="CHEBI:33019"/>
        <dbReference type="ChEBI" id="CHEBI:57844"/>
        <dbReference type="ChEBI" id="CHEBI:78442"/>
        <dbReference type="ChEBI" id="CHEBI:78530"/>
        <dbReference type="ChEBI" id="CHEBI:456215"/>
        <dbReference type="EC" id="6.1.1.10"/>
    </reaction>
</comment>
<evidence type="ECO:0000256" key="10">
    <source>
        <dbReference type="ARBA" id="ARBA00022884"/>
    </source>
</evidence>
<comment type="subcellular location">
    <subcellularLocation>
        <location evidence="2 14">Cytoplasm</location>
    </subcellularLocation>
</comment>
<dbReference type="GO" id="GO:0005524">
    <property type="term" value="F:ATP binding"/>
    <property type="evidence" value="ECO:0007669"/>
    <property type="project" value="UniProtKB-UniRule"/>
</dbReference>
<feature type="short sequence motif" description="'KMSKS' region" evidence="14">
    <location>
        <begin position="297"/>
        <end position="301"/>
    </location>
</feature>
<feature type="binding site" evidence="14">
    <location>
        <position position="149"/>
    </location>
    <ligand>
        <name>Zn(2+)</name>
        <dbReference type="ChEBI" id="CHEBI:29105"/>
    </ligand>
</feature>
<feature type="domain" description="TRNA-binding" evidence="15">
    <location>
        <begin position="548"/>
        <end position="650"/>
    </location>
</feature>
<dbReference type="CDD" id="cd00814">
    <property type="entry name" value="MetRS_core"/>
    <property type="match status" value="1"/>
</dbReference>
<keyword evidence="6 14" id="KW-0820">tRNA-binding</keyword>
<evidence type="ECO:0000256" key="1">
    <source>
        <dbReference type="ARBA" id="ARBA00003314"/>
    </source>
</evidence>
<comment type="cofactor">
    <cofactor evidence="14">
        <name>Zn(2+)</name>
        <dbReference type="ChEBI" id="CHEBI:29105"/>
    </cofactor>
    <text evidence="14">Binds 1 zinc ion per subunit.</text>
</comment>
<keyword evidence="8 14" id="KW-0547">Nucleotide-binding</keyword>
<keyword evidence="17" id="KW-1185">Reference proteome</keyword>
<name>A0A0E4C7R6_9FIRM</name>
<evidence type="ECO:0000256" key="6">
    <source>
        <dbReference type="ARBA" id="ARBA00022555"/>
    </source>
</evidence>
<dbReference type="CDD" id="cd02800">
    <property type="entry name" value="tRNA_bind_EcMetRS_like"/>
    <property type="match status" value="1"/>
</dbReference>
<keyword evidence="10 14" id="KW-0694">RNA-binding</keyword>
<dbReference type="InterPro" id="IPR014758">
    <property type="entry name" value="Met-tRNA_synth"/>
</dbReference>
<feature type="binding site" evidence="14">
    <location>
        <position position="146"/>
    </location>
    <ligand>
        <name>Zn(2+)</name>
        <dbReference type="ChEBI" id="CHEBI:29105"/>
    </ligand>
</feature>
<dbReference type="Pfam" id="PF01588">
    <property type="entry name" value="tRNA_bind"/>
    <property type="match status" value="1"/>
</dbReference>
<dbReference type="InterPro" id="IPR023457">
    <property type="entry name" value="Met-tRNA_synth_2"/>
</dbReference>
<evidence type="ECO:0000256" key="9">
    <source>
        <dbReference type="ARBA" id="ARBA00022840"/>
    </source>
</evidence>
<dbReference type="Gene3D" id="1.10.730.10">
    <property type="entry name" value="Isoleucyl-tRNA Synthetase, Domain 1"/>
    <property type="match status" value="1"/>
</dbReference>
<keyword evidence="7 14" id="KW-0436">Ligase</keyword>
<evidence type="ECO:0000256" key="12">
    <source>
        <dbReference type="ARBA" id="ARBA00023146"/>
    </source>
</evidence>
<evidence type="ECO:0000256" key="3">
    <source>
        <dbReference type="ARBA" id="ARBA00006590"/>
    </source>
</evidence>
<keyword evidence="14" id="KW-0479">Metal-binding</keyword>
<dbReference type="InterPro" id="IPR001412">
    <property type="entry name" value="aa-tRNA-synth_I_CS"/>
</dbReference>
<dbReference type="SUPFAM" id="SSF47323">
    <property type="entry name" value="Anticodon-binding domain of a subclass of class I aminoacyl-tRNA synthetases"/>
    <property type="match status" value="1"/>
</dbReference>
<dbReference type="InterPro" id="IPR015413">
    <property type="entry name" value="Methionyl/Leucyl_tRNA_Synth"/>
</dbReference>
<keyword evidence="12 14" id="KW-0030">Aminoacyl-tRNA synthetase</keyword>
<protein>
    <recommendedName>
        <fullName evidence="14">Methionine--tRNA ligase</fullName>
        <ecNumber evidence="14">6.1.1.10</ecNumber>
    </recommendedName>
    <alternativeName>
        <fullName evidence="14">Methionyl-tRNA synthetase</fullName>
        <shortName evidence="14">MetRS</shortName>
    </alternativeName>
</protein>
<dbReference type="AlphaFoldDB" id="A0A0E4C7R6"/>
<dbReference type="NCBIfam" id="NF008900">
    <property type="entry name" value="PRK12267.1"/>
    <property type="match status" value="1"/>
</dbReference>
<dbReference type="HAMAP" id="MF_01228">
    <property type="entry name" value="Met_tRNA_synth_type2"/>
    <property type="match status" value="1"/>
</dbReference>
<dbReference type="FunFam" id="2.170.220.10:FF:000002">
    <property type="entry name" value="Methionine--tRNA ligase"/>
    <property type="match status" value="1"/>
</dbReference>
<comment type="function">
    <text evidence="1 14">Is required not only for elongation of protein synthesis but also for the initiation of all mRNA translation through initiator tRNA(fMet) aminoacylation.</text>
</comment>
<feature type="binding site" evidence="14">
    <location>
        <position position="132"/>
    </location>
    <ligand>
        <name>Zn(2+)</name>
        <dbReference type="ChEBI" id="CHEBI:29105"/>
    </ligand>
</feature>